<organism evidence="1 2">
    <name type="scientific">Actinomadura montaniterrae</name>
    <dbReference type="NCBI Taxonomy" id="1803903"/>
    <lineage>
        <taxon>Bacteria</taxon>
        <taxon>Bacillati</taxon>
        <taxon>Actinomycetota</taxon>
        <taxon>Actinomycetes</taxon>
        <taxon>Streptosporangiales</taxon>
        <taxon>Thermomonosporaceae</taxon>
        <taxon>Actinomadura</taxon>
    </lineage>
</organism>
<dbReference type="SUPFAM" id="SSF63825">
    <property type="entry name" value="YWTD domain"/>
    <property type="match status" value="1"/>
</dbReference>
<keyword evidence="2" id="KW-1185">Reference proteome</keyword>
<proteinExistence type="predicted"/>
<name>A0A6L3W6C8_9ACTN</name>
<dbReference type="OrthoDB" id="9156860at2"/>
<comment type="caution">
    <text evidence="1">The sequence shown here is derived from an EMBL/GenBank/DDBJ whole genome shotgun (WGS) entry which is preliminary data.</text>
</comment>
<evidence type="ECO:0008006" key="3">
    <source>
        <dbReference type="Google" id="ProtNLM"/>
    </source>
</evidence>
<accession>A0A6L3W6C8</accession>
<reference evidence="1 2" key="1">
    <citation type="submission" date="2019-09" db="EMBL/GenBank/DDBJ databases">
        <title>Actinomadura physcomitrii sp. nov., a novel actinomycete isolated from moss [Physcomitrium sphaericum (Ludw) Fuernr].</title>
        <authorList>
            <person name="Liu C."/>
            <person name="Zhuang X."/>
        </authorList>
    </citation>
    <scope>NUCLEOTIDE SEQUENCE [LARGE SCALE GENOMIC DNA]</scope>
    <source>
        <strain evidence="1 2">CYP1-1B</strain>
    </source>
</reference>
<evidence type="ECO:0000313" key="2">
    <source>
        <dbReference type="Proteomes" id="UP000483004"/>
    </source>
</evidence>
<protein>
    <recommendedName>
        <fullName evidence="3">Methanethiol oxidase</fullName>
    </recommendedName>
</protein>
<dbReference type="AlphaFoldDB" id="A0A6L3W6C8"/>
<gene>
    <name evidence="1" type="ORF">F9B16_01560</name>
</gene>
<dbReference type="Proteomes" id="UP000483004">
    <property type="component" value="Unassembled WGS sequence"/>
</dbReference>
<dbReference type="EMBL" id="WBMR01000002">
    <property type="protein sequence ID" value="KAB2389958.1"/>
    <property type="molecule type" value="Genomic_DNA"/>
</dbReference>
<dbReference type="RefSeq" id="WP_151537986.1">
    <property type="nucleotide sequence ID" value="NZ_WBMR01000002.1"/>
</dbReference>
<evidence type="ECO:0000313" key="1">
    <source>
        <dbReference type="EMBL" id="KAB2389958.1"/>
    </source>
</evidence>
<sequence length="292" mass="32881">MRILATVSNMRSLAVVVDLRTREVGHIPVRPGFFDPTITERATCRPFGITWSPSELFIVNNRQLLAFGHDLAFSRAVPVRLQVNTHQLAYDAGRAWTVSPWTNSLIGVGADDTIEFDLAAQTVRPYVERDASSADDRWHYNSLLWHGDRLFVAAHAFGPASFINVYDRATLRLVDVHPNAGHSIHGLARRDGELFWISTKTKEIRSDQGRRLRLPRAGFARGFAMTDDHFVVGVSVPSPRDKRHRGDSWIQVIDHRDGRLVEEVPLPGTGNLNDLRLLDSPDHAHPVPPFWP</sequence>